<feature type="region of interest" description="Disordered" evidence="1">
    <location>
        <begin position="1"/>
        <end position="26"/>
    </location>
</feature>
<sequence>MSGATLETLSSRSTPIVSLPKHRPVC</sequence>
<dbReference type="EMBL" id="VOFY01002029">
    <property type="protein sequence ID" value="KAA8577753.1"/>
    <property type="molecule type" value="Genomic_DNA"/>
</dbReference>
<comment type="caution">
    <text evidence="2">The sequence shown here is derived from an EMBL/GenBank/DDBJ whole genome shotgun (WGS) entry which is preliminary data.</text>
</comment>
<protein>
    <submittedName>
        <fullName evidence="2">Uncharacterized protein</fullName>
    </submittedName>
</protein>
<feature type="compositionally biased region" description="Polar residues" evidence="1">
    <location>
        <begin position="1"/>
        <end position="16"/>
    </location>
</feature>
<accession>A0A5J5C942</accession>
<organism evidence="2 3">
    <name type="scientific">Etheostoma spectabile</name>
    <name type="common">orangethroat darter</name>
    <dbReference type="NCBI Taxonomy" id="54343"/>
    <lineage>
        <taxon>Eukaryota</taxon>
        <taxon>Metazoa</taxon>
        <taxon>Chordata</taxon>
        <taxon>Craniata</taxon>
        <taxon>Vertebrata</taxon>
        <taxon>Euteleostomi</taxon>
        <taxon>Actinopterygii</taxon>
        <taxon>Neopterygii</taxon>
        <taxon>Teleostei</taxon>
        <taxon>Neoteleostei</taxon>
        <taxon>Acanthomorphata</taxon>
        <taxon>Eupercaria</taxon>
        <taxon>Perciformes</taxon>
        <taxon>Percoidei</taxon>
        <taxon>Percidae</taxon>
        <taxon>Etheostomatinae</taxon>
        <taxon>Etheostoma</taxon>
    </lineage>
</organism>
<keyword evidence="3" id="KW-1185">Reference proteome</keyword>
<evidence type="ECO:0000313" key="3">
    <source>
        <dbReference type="Proteomes" id="UP000327493"/>
    </source>
</evidence>
<name>A0A5J5C942_9PERO</name>
<reference evidence="2 3" key="1">
    <citation type="submission" date="2019-08" db="EMBL/GenBank/DDBJ databases">
        <title>A chromosome-level genome assembly, high-density linkage maps, and genome scans reveal the genomic architecture of hybrid incompatibilities underlying speciation via character displacement in darters (Percidae: Etheostominae).</title>
        <authorList>
            <person name="Moran R.L."/>
            <person name="Catchen J.M."/>
            <person name="Fuller R.C."/>
        </authorList>
    </citation>
    <scope>NUCLEOTIDE SEQUENCE [LARGE SCALE GENOMIC DNA]</scope>
    <source>
        <strain evidence="2">EspeVRDwgs_2016</strain>
        <tissue evidence="2">Muscle</tissue>
    </source>
</reference>
<dbReference type="Proteomes" id="UP000327493">
    <property type="component" value="Unassembled WGS sequence"/>
</dbReference>
<dbReference type="AlphaFoldDB" id="A0A5J5C942"/>
<proteinExistence type="predicted"/>
<evidence type="ECO:0000313" key="2">
    <source>
        <dbReference type="EMBL" id="KAA8577753.1"/>
    </source>
</evidence>
<gene>
    <name evidence="2" type="ORF">FQN60_006982</name>
</gene>
<evidence type="ECO:0000256" key="1">
    <source>
        <dbReference type="SAM" id="MobiDB-lite"/>
    </source>
</evidence>